<evidence type="ECO:0000259" key="1">
    <source>
        <dbReference type="Pfam" id="PF01261"/>
    </source>
</evidence>
<gene>
    <name evidence="2" type="primary">iolE</name>
    <name evidence="2" type="ORF">MOMUL_20570</name>
</gene>
<dbReference type="PANTHER" id="PTHR12110">
    <property type="entry name" value="HYDROXYPYRUVATE ISOMERASE"/>
    <property type="match status" value="1"/>
</dbReference>
<reference evidence="2 3" key="1">
    <citation type="submission" date="2016-02" db="EMBL/GenBank/DDBJ databases">
        <title>Genome sequence of Moorella mulderi DSM 14980.</title>
        <authorList>
            <person name="Poehlein A."/>
            <person name="Daniel R."/>
        </authorList>
    </citation>
    <scope>NUCLEOTIDE SEQUENCE [LARGE SCALE GENOMIC DNA]</scope>
    <source>
        <strain evidence="2 3">DSM 14980</strain>
    </source>
</reference>
<dbReference type="InterPro" id="IPR036237">
    <property type="entry name" value="Xyl_isomerase-like_sf"/>
</dbReference>
<dbReference type="InterPro" id="IPR013022">
    <property type="entry name" value="Xyl_isomerase-like_TIM-brl"/>
</dbReference>
<dbReference type="SUPFAM" id="SSF51658">
    <property type="entry name" value="Xylose isomerase-like"/>
    <property type="match status" value="1"/>
</dbReference>
<dbReference type="RefSeq" id="WP_062284613.1">
    <property type="nucleotide sequence ID" value="NZ_LTBC01000008.1"/>
</dbReference>
<evidence type="ECO:0000313" key="2">
    <source>
        <dbReference type="EMBL" id="KYH31694.1"/>
    </source>
</evidence>
<accession>A0A151AVK2</accession>
<dbReference type="Pfam" id="PF01261">
    <property type="entry name" value="AP_endonuc_2"/>
    <property type="match status" value="1"/>
</dbReference>
<feature type="domain" description="Xylose isomerase-like TIM barrel" evidence="1">
    <location>
        <begin position="40"/>
        <end position="266"/>
    </location>
</feature>
<dbReference type="Proteomes" id="UP000075670">
    <property type="component" value="Unassembled WGS sequence"/>
</dbReference>
<organism evidence="2 3">
    <name type="scientific">Moorella mulderi DSM 14980</name>
    <dbReference type="NCBI Taxonomy" id="1122241"/>
    <lineage>
        <taxon>Bacteria</taxon>
        <taxon>Bacillati</taxon>
        <taxon>Bacillota</taxon>
        <taxon>Clostridia</taxon>
        <taxon>Neomoorellales</taxon>
        <taxon>Neomoorellaceae</taxon>
        <taxon>Neomoorella</taxon>
    </lineage>
</organism>
<dbReference type="PANTHER" id="PTHR12110:SF41">
    <property type="entry name" value="INOSOSE DEHYDRATASE"/>
    <property type="match status" value="1"/>
</dbReference>
<name>A0A151AVK2_9FIRM</name>
<evidence type="ECO:0000313" key="3">
    <source>
        <dbReference type="Proteomes" id="UP000075670"/>
    </source>
</evidence>
<keyword evidence="3" id="KW-1185">Reference proteome</keyword>
<dbReference type="AlphaFoldDB" id="A0A151AVK2"/>
<keyword evidence="2" id="KW-0456">Lyase</keyword>
<dbReference type="PATRIC" id="fig|1122241.3.peg.2185"/>
<dbReference type="OrthoDB" id="9814946at2"/>
<dbReference type="GO" id="GO:0050114">
    <property type="term" value="F:myo-inosose-2 dehydratase activity"/>
    <property type="evidence" value="ECO:0007669"/>
    <property type="project" value="UniProtKB-EC"/>
</dbReference>
<proteinExistence type="predicted"/>
<comment type="caution">
    <text evidence="2">The sequence shown here is derived from an EMBL/GenBank/DDBJ whole genome shotgun (WGS) entry which is preliminary data.</text>
</comment>
<dbReference type="EC" id="4.2.1.44" evidence="2"/>
<sequence>MKLGYQTNTWGGVIGHPAGVTSVKDAYYLANGSTEKAITEIAEVGFEGVEIFDGNLIQYEAETENLSVVLKKNNVKLVGVYSGANFIYKEILPDELNKIKAVAKLASLFGAEHLVVGGGGIRTTGPQKDDYLLLAEGLDKVVKIAEEFNLVASYHPHLGTLCQFPEQLDILMPLTKINLCPDTAHLVAGGGDALAIVKKYIDRIKYIHLKDYREGVFLPLGEGQIDIQSIIKVLKDAMYEGWLIVELDAYDIPKKGAEISYRYLKDLI</sequence>
<dbReference type="InterPro" id="IPR050312">
    <property type="entry name" value="IolE/XylAMocC-like"/>
</dbReference>
<dbReference type="EMBL" id="LTBC01000008">
    <property type="protein sequence ID" value="KYH31694.1"/>
    <property type="molecule type" value="Genomic_DNA"/>
</dbReference>
<dbReference type="Gene3D" id="3.20.20.150">
    <property type="entry name" value="Divalent-metal-dependent TIM barrel enzymes"/>
    <property type="match status" value="1"/>
</dbReference>
<protein>
    <submittedName>
        <fullName evidence="2">Inosose dehydratase</fullName>
        <ecNumber evidence="2">4.2.1.44</ecNumber>
    </submittedName>
</protein>